<evidence type="ECO:0000313" key="1">
    <source>
        <dbReference type="EMBL" id="WTY94865.1"/>
    </source>
</evidence>
<reference evidence="1" key="1">
    <citation type="submission" date="2022-10" db="EMBL/GenBank/DDBJ databases">
        <title>The complete genomes of actinobacterial strains from the NBC collection.</title>
        <authorList>
            <person name="Joergensen T.S."/>
            <person name="Alvarez Arevalo M."/>
            <person name="Sterndorff E.B."/>
            <person name="Faurdal D."/>
            <person name="Vuksanovic O."/>
            <person name="Mourched A.-S."/>
            <person name="Charusanti P."/>
            <person name="Shaw S."/>
            <person name="Blin K."/>
            <person name="Weber T."/>
        </authorList>
    </citation>
    <scope>NUCLEOTIDE SEQUENCE</scope>
    <source>
        <strain evidence="1">NBC_01401</strain>
    </source>
</reference>
<accession>A0AAU3GSR5</accession>
<sequence>MSPDVELRIGRRKVVNVDLAPPGADFAPVRRAAHRCDGGR</sequence>
<organism evidence="1">
    <name type="scientific">Streptomyces sp. NBC_01401</name>
    <dbReference type="NCBI Taxonomy" id="2903854"/>
    <lineage>
        <taxon>Bacteria</taxon>
        <taxon>Bacillati</taxon>
        <taxon>Actinomycetota</taxon>
        <taxon>Actinomycetes</taxon>
        <taxon>Kitasatosporales</taxon>
        <taxon>Streptomycetaceae</taxon>
        <taxon>Streptomyces</taxon>
    </lineage>
</organism>
<gene>
    <name evidence="1" type="ORF">OG626_08125</name>
</gene>
<dbReference type="AlphaFoldDB" id="A0AAU3GSR5"/>
<name>A0AAU3GSR5_9ACTN</name>
<protein>
    <submittedName>
        <fullName evidence="1">Uncharacterized protein</fullName>
    </submittedName>
</protein>
<dbReference type="EMBL" id="CP109535">
    <property type="protein sequence ID" value="WTY94865.1"/>
    <property type="molecule type" value="Genomic_DNA"/>
</dbReference>
<proteinExistence type="predicted"/>